<reference evidence="1 2" key="1">
    <citation type="submission" date="2017-12" db="EMBL/GenBank/DDBJ databases">
        <authorList>
            <person name="Pombert J.-F."/>
            <person name="Haag K.L."/>
            <person name="Ebert D."/>
        </authorList>
    </citation>
    <scope>NUCLEOTIDE SEQUENCE [LARGE SCALE GENOMIC DNA]</scope>
    <source>
        <strain evidence="1">IL-G-3</strain>
    </source>
</reference>
<evidence type="ECO:0000313" key="1">
    <source>
        <dbReference type="EMBL" id="TBU20517.1"/>
    </source>
</evidence>
<organism evidence="1 2">
    <name type="scientific">Hamiltosporidium tvaerminnensis</name>
    <dbReference type="NCBI Taxonomy" id="1176355"/>
    <lineage>
        <taxon>Eukaryota</taxon>
        <taxon>Fungi</taxon>
        <taxon>Fungi incertae sedis</taxon>
        <taxon>Microsporidia</taxon>
        <taxon>Dubosqiidae</taxon>
        <taxon>Hamiltosporidium</taxon>
    </lineage>
</organism>
<dbReference type="AlphaFoldDB" id="A0A4Q9M2V4"/>
<dbReference type="EMBL" id="PITK01000058">
    <property type="protein sequence ID" value="TBU20517.1"/>
    <property type="molecule type" value="Genomic_DNA"/>
</dbReference>
<comment type="caution">
    <text evidence="1">The sequence shown here is derived from an EMBL/GenBank/DDBJ whole genome shotgun (WGS) entry which is preliminary data.</text>
</comment>
<name>A0A4Q9M2V4_9MICR</name>
<dbReference type="STRING" id="1176355.A0A4Q9M2V4"/>
<gene>
    <name evidence="1" type="ORF">CWI38_0058p0030</name>
</gene>
<protein>
    <submittedName>
        <fullName evidence="1">Uncharacterized protein</fullName>
    </submittedName>
</protein>
<dbReference type="VEuPathDB" id="MicrosporidiaDB:CWI38_0058p0030"/>
<dbReference type="OrthoDB" id="2192644at2759"/>
<evidence type="ECO:0000313" key="2">
    <source>
        <dbReference type="Proteomes" id="UP000292282"/>
    </source>
</evidence>
<proteinExistence type="predicted"/>
<keyword evidence="2" id="KW-1185">Reference proteome</keyword>
<accession>A0A4Q9M2V4</accession>
<dbReference type="Proteomes" id="UP000292282">
    <property type="component" value="Unassembled WGS sequence"/>
</dbReference>
<sequence length="240" mass="28201">MNEYIEIEKRKHLSMLYNTRKHELLSVSDSARWLKKGNIRPRNEAVSCYMQDRIVFQGADGMCQHCNKIGKTIDHLATHYEKKARPDIFILDKRKNKVTFIEFRKYDLFANELGLVYKCSARFFIYVMTWDGIVTKYQKKYEYIQSILLKKTVETISFDRRRGLESLPNAEESWKRASSSFILEARMHKQSTPPLKQADNEEDDVKMENTKNILPFILDGITTAEQPTTNTNEELELEEG</sequence>